<protein>
    <submittedName>
        <fullName evidence="2">Uncharacterized protein</fullName>
    </submittedName>
</protein>
<proteinExistence type="predicted"/>
<organism evidence="2 3">
    <name type="scientific">Saguinus oedipus</name>
    <name type="common">Cotton-top tamarin</name>
    <name type="synonym">Oedipomidas oedipus</name>
    <dbReference type="NCBI Taxonomy" id="9490"/>
    <lineage>
        <taxon>Eukaryota</taxon>
        <taxon>Metazoa</taxon>
        <taxon>Chordata</taxon>
        <taxon>Craniata</taxon>
        <taxon>Vertebrata</taxon>
        <taxon>Euteleostomi</taxon>
        <taxon>Mammalia</taxon>
        <taxon>Eutheria</taxon>
        <taxon>Euarchontoglires</taxon>
        <taxon>Primates</taxon>
        <taxon>Haplorrhini</taxon>
        <taxon>Platyrrhini</taxon>
        <taxon>Cebidae</taxon>
        <taxon>Callitrichinae</taxon>
        <taxon>Saguinus</taxon>
    </lineage>
</organism>
<keyword evidence="3" id="KW-1185">Reference proteome</keyword>
<comment type="caution">
    <text evidence="2">The sequence shown here is derived from an EMBL/GenBank/DDBJ whole genome shotgun (WGS) entry which is preliminary data.</text>
</comment>
<reference evidence="2 3" key="1">
    <citation type="submission" date="2023-05" db="EMBL/GenBank/DDBJ databases">
        <title>B98-5 Cell Line De Novo Hybrid Assembly: An Optical Mapping Approach.</title>
        <authorList>
            <person name="Kananen K."/>
            <person name="Auerbach J.A."/>
            <person name="Kautto E."/>
            <person name="Blachly J.S."/>
        </authorList>
    </citation>
    <scope>NUCLEOTIDE SEQUENCE [LARGE SCALE GENOMIC DNA]</scope>
    <source>
        <strain evidence="2">B95-8</strain>
        <tissue evidence="2">Cell line</tissue>
    </source>
</reference>
<gene>
    <name evidence="2" type="ORF">P7K49_009463</name>
</gene>
<feature type="region of interest" description="Disordered" evidence="1">
    <location>
        <begin position="70"/>
        <end position="99"/>
    </location>
</feature>
<sequence length="111" mass="11658">MFPAQDALPRGGLNLKEEPLLPAGLGSALASWTPAPRRRGKRSDSTLCARVGRFRTASAQLAELLEPGAERALTLDGPSRPTRPAAVRPPEDVGRAGAGLLPLLRAVPADF</sequence>
<dbReference type="Proteomes" id="UP001266305">
    <property type="component" value="Unassembled WGS sequence"/>
</dbReference>
<name>A0ABQ9VN66_SAGOE</name>
<evidence type="ECO:0000256" key="1">
    <source>
        <dbReference type="SAM" id="MobiDB-lite"/>
    </source>
</evidence>
<evidence type="ECO:0000313" key="3">
    <source>
        <dbReference type="Proteomes" id="UP001266305"/>
    </source>
</evidence>
<accession>A0ABQ9VN66</accession>
<evidence type="ECO:0000313" key="2">
    <source>
        <dbReference type="EMBL" id="KAK2109717.1"/>
    </source>
</evidence>
<dbReference type="EMBL" id="JASSZA010000005">
    <property type="protein sequence ID" value="KAK2109717.1"/>
    <property type="molecule type" value="Genomic_DNA"/>
</dbReference>